<dbReference type="NCBIfam" id="TIGR00254">
    <property type="entry name" value="GGDEF"/>
    <property type="match status" value="1"/>
</dbReference>
<keyword evidence="3" id="KW-0472">Membrane</keyword>
<proteinExistence type="predicted"/>
<dbReference type="InterPro" id="IPR043128">
    <property type="entry name" value="Rev_trsase/Diguanyl_cyclase"/>
</dbReference>
<keyword evidence="3" id="KW-1133">Transmembrane helix</keyword>
<dbReference type="SUPFAM" id="SSF55073">
    <property type="entry name" value="Nucleotide cyclase"/>
    <property type="match status" value="1"/>
</dbReference>
<accession>A0A3P3QC29</accession>
<gene>
    <name evidence="5" type="ORF">EIK76_16380</name>
</gene>
<feature type="transmembrane region" description="Helical" evidence="3">
    <location>
        <begin position="12"/>
        <end position="34"/>
    </location>
</feature>
<feature type="domain" description="GGDEF" evidence="4">
    <location>
        <begin position="106"/>
        <end position="241"/>
    </location>
</feature>
<dbReference type="Gene3D" id="3.30.70.270">
    <property type="match status" value="1"/>
</dbReference>
<dbReference type="SMART" id="SM00267">
    <property type="entry name" value="GGDEF"/>
    <property type="match status" value="1"/>
</dbReference>
<comment type="cofactor">
    <cofactor evidence="1">
        <name>Mg(2+)</name>
        <dbReference type="ChEBI" id="CHEBI:18420"/>
    </cofactor>
</comment>
<dbReference type="GO" id="GO:0043709">
    <property type="term" value="P:cell adhesion involved in single-species biofilm formation"/>
    <property type="evidence" value="ECO:0007669"/>
    <property type="project" value="TreeGrafter"/>
</dbReference>
<dbReference type="PROSITE" id="PS50887">
    <property type="entry name" value="GGDEF"/>
    <property type="match status" value="1"/>
</dbReference>
<dbReference type="OrthoDB" id="9813903at2"/>
<sequence>MLIDTLLQQWPLVLAAALAGSVLTALLAWLLFYLQQKKWQITVADQLEDSIQQRTLELQITLTELAEKNKLLEQQNTLDALTGVRNRAFFDQKLNAEIKRSRRERSTLGLLMIDIDHFKAINDKHGHLVGDLVIKQVAHRLQQELKRSTDHLCRYGGEEFAIILPNTEIEGALVLAEQLRLRLASEPIRHQELELFVSSSIGCYAAVAEIHSVSTDFIQAADTALYQAKHQGRNRVVSSALSQPEITVQETPDESV</sequence>
<dbReference type="AlphaFoldDB" id="A0A3P3QC29"/>
<evidence type="ECO:0000256" key="2">
    <source>
        <dbReference type="ARBA" id="ARBA00012528"/>
    </source>
</evidence>
<dbReference type="PANTHER" id="PTHR45138:SF24">
    <property type="entry name" value="DIGUANYLATE CYCLASE DGCC-RELATED"/>
    <property type="match status" value="1"/>
</dbReference>
<dbReference type="FunFam" id="3.30.70.270:FF:000001">
    <property type="entry name" value="Diguanylate cyclase domain protein"/>
    <property type="match status" value="1"/>
</dbReference>
<evidence type="ECO:0000313" key="6">
    <source>
        <dbReference type="Proteomes" id="UP000276260"/>
    </source>
</evidence>
<dbReference type="InterPro" id="IPR000160">
    <property type="entry name" value="GGDEF_dom"/>
</dbReference>
<protein>
    <recommendedName>
        <fullName evidence="2">diguanylate cyclase</fullName>
        <ecNumber evidence="2">2.7.7.65</ecNumber>
    </recommendedName>
</protein>
<dbReference type="CDD" id="cd01949">
    <property type="entry name" value="GGDEF"/>
    <property type="match status" value="1"/>
</dbReference>
<dbReference type="Proteomes" id="UP000276260">
    <property type="component" value="Unassembled WGS sequence"/>
</dbReference>
<dbReference type="Pfam" id="PF00990">
    <property type="entry name" value="GGDEF"/>
    <property type="match status" value="1"/>
</dbReference>
<dbReference type="InterPro" id="IPR029787">
    <property type="entry name" value="Nucleotide_cyclase"/>
</dbReference>
<organism evidence="5 6">
    <name type="scientific">Rheinheimera mesophila</name>
    <dbReference type="NCBI Taxonomy" id="1547515"/>
    <lineage>
        <taxon>Bacteria</taxon>
        <taxon>Pseudomonadati</taxon>
        <taxon>Pseudomonadota</taxon>
        <taxon>Gammaproteobacteria</taxon>
        <taxon>Chromatiales</taxon>
        <taxon>Chromatiaceae</taxon>
        <taxon>Rheinheimera</taxon>
    </lineage>
</organism>
<dbReference type="EMBL" id="RRCF01000006">
    <property type="protein sequence ID" value="RRJ18796.1"/>
    <property type="molecule type" value="Genomic_DNA"/>
</dbReference>
<name>A0A3P3QC29_9GAMM</name>
<dbReference type="InterPro" id="IPR050469">
    <property type="entry name" value="Diguanylate_Cyclase"/>
</dbReference>
<reference evidence="5 6" key="1">
    <citation type="submission" date="2018-11" db="EMBL/GenBank/DDBJ databases">
        <title>Draft genome analysis of Rheinheimera mesophila isolated from an industrial waste site.</title>
        <authorList>
            <person name="Yu Q."/>
            <person name="Qi Y."/>
            <person name="Zhang H."/>
            <person name="Lu Y."/>
            <person name="Pu J."/>
        </authorList>
    </citation>
    <scope>NUCLEOTIDE SEQUENCE [LARGE SCALE GENOMIC DNA]</scope>
    <source>
        <strain evidence="5 6">IITR13</strain>
    </source>
</reference>
<dbReference type="GO" id="GO:1902201">
    <property type="term" value="P:negative regulation of bacterial-type flagellum-dependent cell motility"/>
    <property type="evidence" value="ECO:0007669"/>
    <property type="project" value="TreeGrafter"/>
</dbReference>
<dbReference type="GO" id="GO:0052621">
    <property type="term" value="F:diguanylate cyclase activity"/>
    <property type="evidence" value="ECO:0007669"/>
    <property type="project" value="UniProtKB-EC"/>
</dbReference>
<dbReference type="GO" id="GO:0005886">
    <property type="term" value="C:plasma membrane"/>
    <property type="evidence" value="ECO:0007669"/>
    <property type="project" value="TreeGrafter"/>
</dbReference>
<keyword evidence="6" id="KW-1185">Reference proteome</keyword>
<evidence type="ECO:0000259" key="4">
    <source>
        <dbReference type="PROSITE" id="PS50887"/>
    </source>
</evidence>
<dbReference type="EC" id="2.7.7.65" evidence="2"/>
<dbReference type="RefSeq" id="WP_046518978.1">
    <property type="nucleotide sequence ID" value="NZ_LAVS01000006.1"/>
</dbReference>
<evidence type="ECO:0000256" key="1">
    <source>
        <dbReference type="ARBA" id="ARBA00001946"/>
    </source>
</evidence>
<evidence type="ECO:0000313" key="5">
    <source>
        <dbReference type="EMBL" id="RRJ18796.1"/>
    </source>
</evidence>
<keyword evidence="3" id="KW-0812">Transmembrane</keyword>
<evidence type="ECO:0000256" key="3">
    <source>
        <dbReference type="SAM" id="Phobius"/>
    </source>
</evidence>
<dbReference type="PANTHER" id="PTHR45138">
    <property type="entry name" value="REGULATORY COMPONENTS OF SENSORY TRANSDUCTION SYSTEM"/>
    <property type="match status" value="1"/>
</dbReference>
<comment type="caution">
    <text evidence="5">The sequence shown here is derived from an EMBL/GenBank/DDBJ whole genome shotgun (WGS) entry which is preliminary data.</text>
</comment>